<evidence type="ECO:0008006" key="4">
    <source>
        <dbReference type="Google" id="ProtNLM"/>
    </source>
</evidence>
<dbReference type="Gene3D" id="3.40.50.1820">
    <property type="entry name" value="alpha/beta hydrolase"/>
    <property type="match status" value="1"/>
</dbReference>
<name>A0A4V1KUM2_9BRAD</name>
<evidence type="ECO:0000256" key="1">
    <source>
        <dbReference type="SAM" id="MobiDB-lite"/>
    </source>
</evidence>
<dbReference type="EMBL" id="RKMK01000066">
    <property type="protein sequence ID" value="RXG84819.1"/>
    <property type="molecule type" value="Genomic_DNA"/>
</dbReference>
<dbReference type="AlphaFoldDB" id="A0A4V1KUM2"/>
<dbReference type="Proteomes" id="UP000290174">
    <property type="component" value="Unassembled WGS sequence"/>
</dbReference>
<comment type="caution">
    <text evidence="2">The sequence shown here is derived from an EMBL/GenBank/DDBJ whole genome shotgun (WGS) entry which is preliminary data.</text>
</comment>
<evidence type="ECO:0000313" key="2">
    <source>
        <dbReference type="EMBL" id="RXG84819.1"/>
    </source>
</evidence>
<organism evidence="2 3">
    <name type="scientific">Bradyrhizobium zhanjiangense</name>
    <dbReference type="NCBI Taxonomy" id="1325107"/>
    <lineage>
        <taxon>Bacteria</taxon>
        <taxon>Pseudomonadati</taxon>
        <taxon>Pseudomonadota</taxon>
        <taxon>Alphaproteobacteria</taxon>
        <taxon>Hyphomicrobiales</taxon>
        <taxon>Nitrobacteraceae</taxon>
        <taxon>Bradyrhizobium</taxon>
    </lineage>
</organism>
<dbReference type="GO" id="GO:0008374">
    <property type="term" value="F:O-acyltransferase activity"/>
    <property type="evidence" value="ECO:0007669"/>
    <property type="project" value="InterPro"/>
</dbReference>
<feature type="compositionally biased region" description="Basic residues" evidence="1">
    <location>
        <begin position="459"/>
        <end position="469"/>
    </location>
</feature>
<dbReference type="SUPFAM" id="SSF53474">
    <property type="entry name" value="alpha/beta-Hydrolases"/>
    <property type="match status" value="1"/>
</dbReference>
<protein>
    <recommendedName>
        <fullName evidence="4">Alpha/beta hydrolase</fullName>
    </recommendedName>
</protein>
<dbReference type="GO" id="GO:0006629">
    <property type="term" value="P:lipid metabolic process"/>
    <property type="evidence" value="ECO:0007669"/>
    <property type="project" value="InterPro"/>
</dbReference>
<reference evidence="2 3" key="1">
    <citation type="submission" date="2018-11" db="EMBL/GenBank/DDBJ databases">
        <title>Bradyrhizobium sp. nov., isolated from effective nodules of peanut in China.</title>
        <authorList>
            <person name="Li Y."/>
        </authorList>
    </citation>
    <scope>NUCLEOTIDE SEQUENCE [LARGE SCALE GENOMIC DNA]</scope>
    <source>
        <strain evidence="2 3">CCBAU 51770</strain>
    </source>
</reference>
<evidence type="ECO:0000313" key="3">
    <source>
        <dbReference type="Proteomes" id="UP000290174"/>
    </source>
</evidence>
<accession>A0A4V1KUM2</accession>
<dbReference type="InterPro" id="IPR029058">
    <property type="entry name" value="AB_hydrolase_fold"/>
</dbReference>
<dbReference type="PANTHER" id="PTHR11440">
    <property type="entry name" value="LECITHIN-CHOLESTEROL ACYLTRANSFERASE-RELATED"/>
    <property type="match status" value="1"/>
</dbReference>
<sequence>MQAIILVHGIMGSKLQLGHEEIWPPSLSEILSSHYGRIGKLRDPRAAPMGIIYQYTSFFQVYGPIINDIDAIIAAQGGRRPDFYYDWRVDFAKSADALAQIISRTCSGSNPATEVTIVAHSMGGLIARSLLENGKYSRTSWFKKIRRFIAVCVPQVGAPIAVARAIGLEGSTSITPQDMKLIMNDANFSAGFELFPAPPYRRTALLDVNSGPLDIYGNATATKFQLSTQNQAAAINSWSSLDLKKRPTGVEYISIAANGLSTENAYYFNSTAYVSRSSVDGDGTVPYWSSSFGPVDRLYTLPGDHIRVMNTNAFRQLLSDLFGARMAIVPYATHKPGLSISLNKSDLRPGEALEVLLIPDARATELAGKLCIHKAAAPAPATEAKLVPVGADVPVSYQGPPIASLPLVLSAPQAPGAYVLTFEGTHLSTVETSAAFLVGEIPVTPVAIPTAKREPGGGKKSRRRTRKKK</sequence>
<dbReference type="InterPro" id="IPR003386">
    <property type="entry name" value="LACT/PDAT_acylTrfase"/>
</dbReference>
<feature type="region of interest" description="Disordered" evidence="1">
    <location>
        <begin position="448"/>
        <end position="469"/>
    </location>
</feature>
<gene>
    <name evidence="2" type="ORF">EAS61_37790</name>
</gene>
<proteinExistence type="predicted"/>
<dbReference type="Pfam" id="PF02450">
    <property type="entry name" value="LCAT"/>
    <property type="match status" value="1"/>
</dbReference>